<dbReference type="Proteomes" id="UP000542674">
    <property type="component" value="Unassembled WGS sequence"/>
</dbReference>
<dbReference type="InterPro" id="IPR011055">
    <property type="entry name" value="Dup_hybrid_motif"/>
</dbReference>
<accession>A0A7W7T547</accession>
<proteinExistence type="predicted"/>
<dbReference type="RefSeq" id="WP_184670997.1">
    <property type="nucleotide sequence ID" value="NZ_BAABAI010000022.1"/>
</dbReference>
<gene>
    <name evidence="2" type="ORF">F4559_004117</name>
</gene>
<dbReference type="InterPro" id="IPR016047">
    <property type="entry name" value="M23ase_b-sheet_dom"/>
</dbReference>
<evidence type="ECO:0000313" key="2">
    <source>
        <dbReference type="EMBL" id="MBB4966758.1"/>
    </source>
</evidence>
<comment type="caution">
    <text evidence="2">The sequence shown here is derived from an EMBL/GenBank/DDBJ whole genome shotgun (WGS) entry which is preliminary data.</text>
</comment>
<dbReference type="SUPFAM" id="SSF51261">
    <property type="entry name" value="Duplicated hybrid motif"/>
    <property type="match status" value="1"/>
</dbReference>
<dbReference type="InterPro" id="IPR050570">
    <property type="entry name" value="Cell_wall_metabolism_enzyme"/>
</dbReference>
<name>A0A7W7T547_9PSEU</name>
<organism evidence="2 3">
    <name type="scientific">Saccharothrix violaceirubra</name>
    <dbReference type="NCBI Taxonomy" id="413306"/>
    <lineage>
        <taxon>Bacteria</taxon>
        <taxon>Bacillati</taxon>
        <taxon>Actinomycetota</taxon>
        <taxon>Actinomycetes</taxon>
        <taxon>Pseudonocardiales</taxon>
        <taxon>Pseudonocardiaceae</taxon>
        <taxon>Saccharothrix</taxon>
    </lineage>
</organism>
<sequence>MVGVTMATVLVGGVGNATPVDEFADLDATAALVDDFEATEGLEDTELDEVTLAKAPKFQLPFKCGQVWLGTTYNGHWPSKESARDFWRDGGKTKGQPILAAAGGKVISAKYGSRQGWGVSLNNGDGYRTYYFHMTSKPKVKNGQKVKQGDLLGYVGDTGQAKGNPHMHYSVTKVTGGKEKGIKPYFDGKFHKPGTKAKSKNKCR</sequence>
<dbReference type="Pfam" id="PF01551">
    <property type="entry name" value="Peptidase_M23"/>
    <property type="match status" value="1"/>
</dbReference>
<protein>
    <recommendedName>
        <fullName evidence="1">M23ase beta-sheet core domain-containing protein</fullName>
    </recommendedName>
</protein>
<evidence type="ECO:0000259" key="1">
    <source>
        <dbReference type="Pfam" id="PF01551"/>
    </source>
</evidence>
<keyword evidence="3" id="KW-1185">Reference proteome</keyword>
<dbReference type="PANTHER" id="PTHR21666">
    <property type="entry name" value="PEPTIDASE-RELATED"/>
    <property type="match status" value="1"/>
</dbReference>
<dbReference type="GO" id="GO:0004222">
    <property type="term" value="F:metalloendopeptidase activity"/>
    <property type="evidence" value="ECO:0007669"/>
    <property type="project" value="TreeGrafter"/>
</dbReference>
<feature type="domain" description="M23ase beta-sheet core" evidence="1">
    <location>
        <begin position="93"/>
        <end position="173"/>
    </location>
</feature>
<dbReference type="PANTHER" id="PTHR21666:SF270">
    <property type="entry name" value="MUREIN HYDROLASE ACTIVATOR ENVC"/>
    <property type="match status" value="1"/>
</dbReference>
<dbReference type="CDD" id="cd12797">
    <property type="entry name" value="M23_peptidase"/>
    <property type="match status" value="1"/>
</dbReference>
<reference evidence="2 3" key="1">
    <citation type="submission" date="2020-08" db="EMBL/GenBank/DDBJ databases">
        <title>Sequencing the genomes of 1000 actinobacteria strains.</title>
        <authorList>
            <person name="Klenk H.-P."/>
        </authorList>
    </citation>
    <scope>NUCLEOTIDE SEQUENCE [LARGE SCALE GENOMIC DNA]</scope>
    <source>
        <strain evidence="2 3">DSM 45084</strain>
    </source>
</reference>
<dbReference type="Gene3D" id="2.70.70.10">
    <property type="entry name" value="Glucose Permease (Domain IIA)"/>
    <property type="match status" value="1"/>
</dbReference>
<evidence type="ECO:0000313" key="3">
    <source>
        <dbReference type="Proteomes" id="UP000542674"/>
    </source>
</evidence>
<dbReference type="EMBL" id="JACHJS010000001">
    <property type="protein sequence ID" value="MBB4966758.1"/>
    <property type="molecule type" value="Genomic_DNA"/>
</dbReference>
<dbReference type="AlphaFoldDB" id="A0A7W7T547"/>